<sequence length="126" mass="14754">MALYILPLILISFFAYLIYERFIPVKGVKCVNICEMTGHPIVDVRDYNHHGALTVQDSYHIPFGYLHRYYPEIPEKQVFIVAESSLEKNLSIRLLKRKGFKIAGVYVTNQKKCNQKRDVLWDTCKM</sequence>
<name>A0A926NM89_9BACI</name>
<dbReference type="AlphaFoldDB" id="A0A926NM89"/>
<dbReference type="Proteomes" id="UP000626844">
    <property type="component" value="Unassembled WGS sequence"/>
</dbReference>
<proteinExistence type="predicted"/>
<comment type="caution">
    <text evidence="1">The sequence shown here is derived from an EMBL/GenBank/DDBJ whole genome shotgun (WGS) entry which is preliminary data.</text>
</comment>
<gene>
    <name evidence="1" type="ORF">IC621_09200</name>
</gene>
<dbReference type="InterPro" id="IPR036873">
    <property type="entry name" value="Rhodanese-like_dom_sf"/>
</dbReference>
<reference evidence="1" key="1">
    <citation type="submission" date="2020-09" db="EMBL/GenBank/DDBJ databases">
        <title>A novel bacterium of genus Bacillus, isolated from South China Sea.</title>
        <authorList>
            <person name="Huang H."/>
            <person name="Mo K."/>
            <person name="Hu Y."/>
        </authorList>
    </citation>
    <scope>NUCLEOTIDE SEQUENCE</scope>
    <source>
        <strain evidence="1">IB182487</strain>
    </source>
</reference>
<organism evidence="1 2">
    <name type="scientific">Metabacillus arenae</name>
    <dbReference type="NCBI Taxonomy" id="2771434"/>
    <lineage>
        <taxon>Bacteria</taxon>
        <taxon>Bacillati</taxon>
        <taxon>Bacillota</taxon>
        <taxon>Bacilli</taxon>
        <taxon>Bacillales</taxon>
        <taxon>Bacillaceae</taxon>
        <taxon>Metabacillus</taxon>
    </lineage>
</organism>
<evidence type="ECO:0000313" key="1">
    <source>
        <dbReference type="EMBL" id="MBD1380406.1"/>
    </source>
</evidence>
<evidence type="ECO:0000313" key="2">
    <source>
        <dbReference type="Proteomes" id="UP000626844"/>
    </source>
</evidence>
<keyword evidence="2" id="KW-1185">Reference proteome</keyword>
<dbReference type="EMBL" id="JACXAI010000009">
    <property type="protein sequence ID" value="MBD1380406.1"/>
    <property type="molecule type" value="Genomic_DNA"/>
</dbReference>
<dbReference type="RefSeq" id="WP_191158000.1">
    <property type="nucleotide sequence ID" value="NZ_JACXAI010000009.1"/>
</dbReference>
<evidence type="ECO:0008006" key="3">
    <source>
        <dbReference type="Google" id="ProtNLM"/>
    </source>
</evidence>
<dbReference type="SUPFAM" id="SSF52821">
    <property type="entry name" value="Rhodanese/Cell cycle control phosphatase"/>
    <property type="match status" value="1"/>
</dbReference>
<accession>A0A926NM89</accession>
<protein>
    <recommendedName>
        <fullName evidence="3">Sulfurtransferase</fullName>
    </recommendedName>
</protein>